<dbReference type="InterPro" id="IPR013785">
    <property type="entry name" value="Aldolase_TIM"/>
</dbReference>
<protein>
    <submittedName>
        <fullName evidence="8">Radical SAM additional 4Fe4S-binding SPASM domain-containing protein</fullName>
    </submittedName>
</protein>
<dbReference type="InterPro" id="IPR058240">
    <property type="entry name" value="rSAM_sf"/>
</dbReference>
<dbReference type="CDD" id="cd01335">
    <property type="entry name" value="Radical_SAM"/>
    <property type="match status" value="1"/>
</dbReference>
<dbReference type="Pfam" id="PF13186">
    <property type="entry name" value="SPASM"/>
    <property type="match status" value="1"/>
</dbReference>
<dbReference type="EMBL" id="FQZR01000002">
    <property type="protein sequence ID" value="SHI70861.1"/>
    <property type="molecule type" value="Genomic_DNA"/>
</dbReference>
<evidence type="ECO:0000256" key="5">
    <source>
        <dbReference type="ARBA" id="ARBA00023004"/>
    </source>
</evidence>
<dbReference type="Proteomes" id="UP000184001">
    <property type="component" value="Unassembled WGS sequence"/>
</dbReference>
<dbReference type="SFLD" id="SFLDG01386">
    <property type="entry name" value="main_SPASM_domain-containing"/>
    <property type="match status" value="1"/>
</dbReference>
<evidence type="ECO:0000256" key="1">
    <source>
        <dbReference type="ARBA" id="ARBA00001966"/>
    </source>
</evidence>
<evidence type="ECO:0000313" key="9">
    <source>
        <dbReference type="Proteomes" id="UP000184001"/>
    </source>
</evidence>
<evidence type="ECO:0000256" key="6">
    <source>
        <dbReference type="ARBA" id="ARBA00023014"/>
    </source>
</evidence>
<dbReference type="Gene3D" id="3.20.20.70">
    <property type="entry name" value="Aldolase class I"/>
    <property type="match status" value="1"/>
</dbReference>
<gene>
    <name evidence="8" type="ORF">SAMN05660830_00730</name>
</gene>
<dbReference type="GO" id="GO:0046872">
    <property type="term" value="F:metal ion binding"/>
    <property type="evidence" value="ECO:0007669"/>
    <property type="project" value="UniProtKB-KW"/>
</dbReference>
<dbReference type="InterPro" id="IPR007197">
    <property type="entry name" value="rSAM"/>
</dbReference>
<dbReference type="SFLD" id="SFLDG01067">
    <property type="entry name" value="SPASM/twitch_domain_containing"/>
    <property type="match status" value="1"/>
</dbReference>
<keyword evidence="2" id="KW-0004">4Fe-4S</keyword>
<dbReference type="InterPro" id="IPR050377">
    <property type="entry name" value="Radical_SAM_PqqE_MftC-like"/>
</dbReference>
<dbReference type="Pfam" id="PF04055">
    <property type="entry name" value="Radical_SAM"/>
    <property type="match status" value="1"/>
</dbReference>
<evidence type="ECO:0000313" key="8">
    <source>
        <dbReference type="EMBL" id="SHI70861.1"/>
    </source>
</evidence>
<dbReference type="InterPro" id="IPR017200">
    <property type="entry name" value="PqqE-like"/>
</dbReference>
<organism evidence="8 9">
    <name type="scientific">Halodesulfovibrio aestuarii</name>
    <dbReference type="NCBI Taxonomy" id="126333"/>
    <lineage>
        <taxon>Bacteria</taxon>
        <taxon>Pseudomonadati</taxon>
        <taxon>Thermodesulfobacteriota</taxon>
        <taxon>Desulfovibrionia</taxon>
        <taxon>Desulfovibrionales</taxon>
        <taxon>Desulfovibrionaceae</taxon>
        <taxon>Halodesulfovibrio</taxon>
    </lineage>
</organism>
<evidence type="ECO:0000256" key="2">
    <source>
        <dbReference type="ARBA" id="ARBA00022485"/>
    </source>
</evidence>
<dbReference type="PROSITE" id="PS51918">
    <property type="entry name" value="RADICAL_SAM"/>
    <property type="match status" value="1"/>
</dbReference>
<name>A0A8G2C7V0_9BACT</name>
<dbReference type="PANTHER" id="PTHR11228">
    <property type="entry name" value="RADICAL SAM DOMAIN PROTEIN"/>
    <property type="match status" value="1"/>
</dbReference>
<dbReference type="PIRSF" id="PIRSF037420">
    <property type="entry name" value="PQQ_syn_pqqE"/>
    <property type="match status" value="1"/>
</dbReference>
<keyword evidence="6" id="KW-0411">Iron-sulfur</keyword>
<dbReference type="InterPro" id="IPR023885">
    <property type="entry name" value="4Fe4S-binding_SPASM_dom"/>
</dbReference>
<comment type="cofactor">
    <cofactor evidence="1">
        <name>[4Fe-4S] cluster</name>
        <dbReference type="ChEBI" id="CHEBI:49883"/>
    </cofactor>
</comment>
<keyword evidence="4" id="KW-0479">Metal-binding</keyword>
<dbReference type="RefSeq" id="WP_020001855.1">
    <property type="nucleotide sequence ID" value="NZ_CP192219.1"/>
</dbReference>
<dbReference type="SFLD" id="SFLDS00029">
    <property type="entry name" value="Radical_SAM"/>
    <property type="match status" value="1"/>
</dbReference>
<dbReference type="AlphaFoldDB" id="A0A8G2C7V0"/>
<proteinExistence type="predicted"/>
<comment type="caution">
    <text evidence="8">The sequence shown here is derived from an EMBL/GenBank/DDBJ whole genome shotgun (WGS) entry which is preliminary data.</text>
</comment>
<reference evidence="8 9" key="1">
    <citation type="submission" date="2016-11" db="EMBL/GenBank/DDBJ databases">
        <authorList>
            <person name="Varghese N."/>
            <person name="Submissions S."/>
        </authorList>
    </citation>
    <scope>NUCLEOTIDE SEQUENCE [LARGE SCALE GENOMIC DNA]</scope>
    <source>
        <strain evidence="8 9">DSM 17919</strain>
    </source>
</reference>
<dbReference type="SUPFAM" id="SSF102114">
    <property type="entry name" value="Radical SAM enzymes"/>
    <property type="match status" value="1"/>
</dbReference>
<keyword evidence="3" id="KW-0949">S-adenosyl-L-methionine</keyword>
<accession>A0A8G2C7V0</accession>
<keyword evidence="5" id="KW-0408">Iron</keyword>
<feature type="domain" description="Radical SAM core" evidence="7">
    <location>
        <begin position="30"/>
        <end position="256"/>
    </location>
</feature>
<evidence type="ECO:0000259" key="7">
    <source>
        <dbReference type="PROSITE" id="PS51918"/>
    </source>
</evidence>
<dbReference type="PANTHER" id="PTHR11228:SF34">
    <property type="entry name" value="TUNGSTEN-CONTAINING ALDEHYDE FERREDOXIN OXIDOREDUCTASE COFACTOR MODIFYING PROTEIN"/>
    <property type="match status" value="1"/>
</dbReference>
<sequence>MDCNKNSFSKPDVIPVLDFELSEIMQARDKGNILSLDLEITEACNCACVYCYRYESEGAQPPAADELTAQEIIELLTEAKEKHDLRRICILGGEPLIPVIREKYIATLECCNRLGIEHVTFSNGVALDKETAQLLYDLNASVCLKLNGMNAQTHDALVARAGAFDKSMSAFNHLIELGFGNKRSLSFETVVTKTNYNQITDMWRWARERNIVPYVETLTVQGRSQAHPNDLVVSNEKLHALFVRLNEIDHAEYGLEWEILPPIAGGHRCLRYYMSMYVRANGIVCPCVGVDLQMGSLRTDSIKEILSSEVACQTRYINEHITGKCKTCDLAKSCYGCRGAAYQQGDLFGEDPVCWREQSNR</sequence>
<evidence type="ECO:0000256" key="4">
    <source>
        <dbReference type="ARBA" id="ARBA00022723"/>
    </source>
</evidence>
<dbReference type="GO" id="GO:0051539">
    <property type="term" value="F:4 iron, 4 sulfur cluster binding"/>
    <property type="evidence" value="ECO:0007669"/>
    <property type="project" value="UniProtKB-KW"/>
</dbReference>
<evidence type="ECO:0000256" key="3">
    <source>
        <dbReference type="ARBA" id="ARBA00022691"/>
    </source>
</evidence>
<dbReference type="GO" id="GO:0003824">
    <property type="term" value="F:catalytic activity"/>
    <property type="evidence" value="ECO:0007669"/>
    <property type="project" value="InterPro"/>
</dbReference>